<dbReference type="GO" id="GO:0000781">
    <property type="term" value="C:chromosome, telomeric region"/>
    <property type="evidence" value="ECO:0007669"/>
    <property type="project" value="UniProtKB-SubCell"/>
</dbReference>
<keyword evidence="8" id="KW-0347">Helicase</keyword>
<dbReference type="SUPFAM" id="SSF101420">
    <property type="entry name" value="C-terminal domain of Ku80"/>
    <property type="match status" value="1"/>
</dbReference>
<keyword evidence="10" id="KW-0158">Chromosome</keyword>
<dbReference type="InterPro" id="IPR014893">
    <property type="entry name" value="Ku_PK_bind"/>
</dbReference>
<dbReference type="Pfam" id="PF08785">
    <property type="entry name" value="Ku_PK_bind"/>
    <property type="match status" value="1"/>
</dbReference>
<evidence type="ECO:0000256" key="12">
    <source>
        <dbReference type="ARBA" id="ARBA00023172"/>
    </source>
</evidence>
<dbReference type="AlphaFoldDB" id="A0A9P6YL39"/>
<dbReference type="Gene3D" id="3.40.50.410">
    <property type="entry name" value="von Willebrand factor, type A domain"/>
    <property type="match status" value="1"/>
</dbReference>
<name>A0A9P6YL39_RHIOR</name>
<dbReference type="GO" id="GO:0005524">
    <property type="term" value="F:ATP binding"/>
    <property type="evidence" value="ECO:0007669"/>
    <property type="project" value="UniProtKB-KW"/>
</dbReference>
<comment type="subcellular location">
    <subcellularLocation>
        <location evidence="2">Chromosome</location>
        <location evidence="2">Telomere</location>
    </subcellularLocation>
    <subcellularLocation>
        <location evidence="1">Nucleus</location>
    </subcellularLocation>
</comment>
<dbReference type="PANTHER" id="PTHR12604">
    <property type="entry name" value="KU AUTOANTIGEN DNA HELICASE"/>
    <property type="match status" value="1"/>
</dbReference>
<evidence type="ECO:0000256" key="2">
    <source>
        <dbReference type="ARBA" id="ARBA00004574"/>
    </source>
</evidence>
<dbReference type="InterPro" id="IPR006164">
    <property type="entry name" value="DNA_bd_Ku70/Ku80"/>
</dbReference>
<keyword evidence="9" id="KW-0067">ATP-binding</keyword>
<evidence type="ECO:0000256" key="5">
    <source>
        <dbReference type="ARBA" id="ARBA00022741"/>
    </source>
</evidence>
<dbReference type="GO" id="GO:0004386">
    <property type="term" value="F:helicase activity"/>
    <property type="evidence" value="ECO:0007669"/>
    <property type="project" value="UniProtKB-KW"/>
</dbReference>
<dbReference type="SUPFAM" id="SSF100939">
    <property type="entry name" value="SPOC domain-like"/>
    <property type="match status" value="1"/>
</dbReference>
<keyword evidence="7" id="KW-0378">Hydrolase</keyword>
<feature type="domain" description="Ku" evidence="16">
    <location>
        <begin position="288"/>
        <end position="431"/>
    </location>
</feature>
<keyword evidence="10" id="KW-0779">Telomere</keyword>
<evidence type="ECO:0000256" key="10">
    <source>
        <dbReference type="ARBA" id="ARBA00022895"/>
    </source>
</evidence>
<evidence type="ECO:0000256" key="13">
    <source>
        <dbReference type="ARBA" id="ARBA00023204"/>
    </source>
</evidence>
<dbReference type="InterPro" id="IPR036494">
    <property type="entry name" value="Ku_C_sf"/>
</dbReference>
<keyword evidence="6" id="KW-0227">DNA damage</keyword>
<keyword evidence="11" id="KW-0238">DNA-binding</keyword>
<dbReference type="GO" id="GO:0006310">
    <property type="term" value="P:DNA recombination"/>
    <property type="evidence" value="ECO:0007669"/>
    <property type="project" value="UniProtKB-KW"/>
</dbReference>
<evidence type="ECO:0000256" key="15">
    <source>
        <dbReference type="ARBA" id="ARBA00031847"/>
    </source>
</evidence>
<comment type="caution">
    <text evidence="17">The sequence shown here is derived from an EMBL/GenBank/DDBJ whole genome shotgun (WGS) entry which is preliminary data.</text>
</comment>
<reference evidence="17" key="1">
    <citation type="journal article" date="2020" name="Microb. Genom.">
        <title>Genetic diversity of clinical and environmental Mucorales isolates obtained from an investigation of mucormycosis cases among solid organ transplant recipients.</title>
        <authorList>
            <person name="Nguyen M.H."/>
            <person name="Kaul D."/>
            <person name="Muto C."/>
            <person name="Cheng S.J."/>
            <person name="Richter R.A."/>
            <person name="Bruno V.M."/>
            <person name="Liu G."/>
            <person name="Beyhan S."/>
            <person name="Sundermann A.J."/>
            <person name="Mounaud S."/>
            <person name="Pasculle A.W."/>
            <person name="Nierman W.C."/>
            <person name="Driscoll E."/>
            <person name="Cumbie R."/>
            <person name="Clancy C.J."/>
            <person name="Dupont C.L."/>
        </authorList>
    </citation>
    <scope>NUCLEOTIDE SEQUENCE</scope>
    <source>
        <strain evidence="17">GL16</strain>
    </source>
</reference>
<evidence type="ECO:0000256" key="1">
    <source>
        <dbReference type="ARBA" id="ARBA00004123"/>
    </source>
</evidence>
<dbReference type="GO" id="GO:0016787">
    <property type="term" value="F:hydrolase activity"/>
    <property type="evidence" value="ECO:0007669"/>
    <property type="project" value="UniProtKB-KW"/>
</dbReference>
<dbReference type="InterPro" id="IPR024193">
    <property type="entry name" value="Ku80"/>
</dbReference>
<sequence length="729" mass="82962">MAQKKATVYILNISESMSSYPNGAFEKALGCIISSLEDKVLSGKKMDLASVILAGTHETDNPCAEESPGQYQHISTSCPLQQPSLDLLRKIAKIQPSQDPTTTPDVLDAVIIAIQMIVTHCKKLKYEKCVAVFTDAKHKIDWLDYEAISSALQENSITLLINGVDYHQRNDPSSPPEVQMNYKYWKELASQTPEGHVWEVDEMYDEIHRLRVKEVRPTPSYRGFLYLGNPTHENYLAISINMYLRVKEVKLPTADKYSKLSTGPSHAVTYETRYTVNNTTDPMNNEIEKVVSKEDLEKGFRFGKQRVKVSAEEEEYGKLKTKKEMTILGFIPKSNFPRYYLKSHPYVVAAGVHRPTESGMAISAIAYALHETDTLAFVKYVSKDDGAPKIGLLFPCFDENITLLQYVEVPFAGDVNTYIFRSIPSVIKRDDEADKMMDELIDEMDLNKLTDEEGNKYLDPNDTFNPVFWRINKAIKSRALNTSAPIPDMPKDFSPEFDTPEPFKARLKLISDKLASHFDIKKVEEKGKKRDYAEADEESKTLVPIDELVQKNKFAKIQHPSIAVQKGILDITINTPVEDFKAMISHTESDLVSEAVDKMSKIVMTLITHSFGNQNYRKVIECLQVMRKTAAEEEESKAFNALLHQLKNWCKLYDKTSPRREFWELLKDNDVSIITKQDTNDADVQNLTSEDAVKFFEEGEQTQFIPSNTNDEMADDDFNVDDLLAQMDY</sequence>
<dbReference type="InterPro" id="IPR016194">
    <property type="entry name" value="SPOC-like_C_dom_sf"/>
</dbReference>
<keyword evidence="13" id="KW-0234">DNA repair</keyword>
<dbReference type="Proteomes" id="UP000717996">
    <property type="component" value="Unassembled WGS sequence"/>
</dbReference>
<evidence type="ECO:0000256" key="6">
    <source>
        <dbReference type="ARBA" id="ARBA00022763"/>
    </source>
</evidence>
<dbReference type="PANTHER" id="PTHR12604:SF4">
    <property type="entry name" value="X-RAY REPAIR CROSS-COMPLEMENTING PROTEIN 5"/>
    <property type="match status" value="1"/>
</dbReference>
<accession>A0A9P6YL39</accession>
<evidence type="ECO:0000256" key="11">
    <source>
        <dbReference type="ARBA" id="ARBA00023125"/>
    </source>
</evidence>
<dbReference type="InterPro" id="IPR036465">
    <property type="entry name" value="vWFA_dom_sf"/>
</dbReference>
<evidence type="ECO:0000256" key="4">
    <source>
        <dbReference type="ARBA" id="ARBA00021792"/>
    </source>
</evidence>
<evidence type="ECO:0000256" key="8">
    <source>
        <dbReference type="ARBA" id="ARBA00022806"/>
    </source>
</evidence>
<dbReference type="GO" id="GO:0006303">
    <property type="term" value="P:double-strand break repair via nonhomologous end joining"/>
    <property type="evidence" value="ECO:0007669"/>
    <property type="project" value="InterPro"/>
</dbReference>
<dbReference type="CDD" id="cd00873">
    <property type="entry name" value="KU80"/>
    <property type="match status" value="1"/>
</dbReference>
<evidence type="ECO:0000256" key="3">
    <source>
        <dbReference type="ARBA" id="ARBA00007726"/>
    </source>
</evidence>
<dbReference type="GO" id="GO:0042162">
    <property type="term" value="F:telomeric DNA binding"/>
    <property type="evidence" value="ECO:0007669"/>
    <property type="project" value="InterPro"/>
</dbReference>
<evidence type="ECO:0000313" key="18">
    <source>
        <dbReference type="Proteomes" id="UP000717996"/>
    </source>
</evidence>
<dbReference type="GO" id="GO:0043564">
    <property type="term" value="C:Ku70:Ku80 complex"/>
    <property type="evidence" value="ECO:0007669"/>
    <property type="project" value="InterPro"/>
</dbReference>
<dbReference type="SMART" id="SM00559">
    <property type="entry name" value="Ku78"/>
    <property type="match status" value="1"/>
</dbReference>
<dbReference type="GO" id="GO:0000723">
    <property type="term" value="P:telomere maintenance"/>
    <property type="evidence" value="ECO:0007669"/>
    <property type="project" value="InterPro"/>
</dbReference>
<evidence type="ECO:0000259" key="16">
    <source>
        <dbReference type="SMART" id="SM00559"/>
    </source>
</evidence>
<keyword evidence="5" id="KW-0547">Nucleotide-binding</keyword>
<organism evidence="17 18">
    <name type="scientific">Rhizopus oryzae</name>
    <name type="common">Mucormycosis agent</name>
    <name type="synonym">Rhizopus arrhizus var. delemar</name>
    <dbReference type="NCBI Taxonomy" id="64495"/>
    <lineage>
        <taxon>Eukaryota</taxon>
        <taxon>Fungi</taxon>
        <taxon>Fungi incertae sedis</taxon>
        <taxon>Mucoromycota</taxon>
        <taxon>Mucoromycotina</taxon>
        <taxon>Mucoromycetes</taxon>
        <taxon>Mucorales</taxon>
        <taxon>Mucorineae</taxon>
        <taxon>Rhizopodaceae</taxon>
        <taxon>Rhizopus</taxon>
    </lineage>
</organism>
<evidence type="ECO:0000256" key="9">
    <source>
        <dbReference type="ARBA" id="ARBA00022840"/>
    </source>
</evidence>
<protein>
    <recommendedName>
        <fullName evidence="4">ATP-dependent DNA helicase II subunit 2</fullName>
    </recommendedName>
    <alternativeName>
        <fullName evidence="15">ATP-dependent DNA helicase II subunit Ku80</fullName>
    </alternativeName>
</protein>
<dbReference type="OrthoDB" id="30826at2759"/>
<dbReference type="SUPFAM" id="SSF53300">
    <property type="entry name" value="vWA-like"/>
    <property type="match status" value="1"/>
</dbReference>
<dbReference type="Gene3D" id="1.10.1600.10">
    <property type="match status" value="1"/>
</dbReference>
<dbReference type="Gene3D" id="1.25.40.240">
    <property type="entry name" value="Ku, C-terminal domain"/>
    <property type="match status" value="1"/>
</dbReference>
<dbReference type="GO" id="GO:0003684">
    <property type="term" value="F:damaged DNA binding"/>
    <property type="evidence" value="ECO:0007669"/>
    <property type="project" value="InterPro"/>
</dbReference>
<dbReference type="Pfam" id="PF02735">
    <property type="entry name" value="Ku"/>
    <property type="match status" value="1"/>
</dbReference>
<gene>
    <name evidence="17" type="ORF">G6F51_002375</name>
</gene>
<evidence type="ECO:0000256" key="7">
    <source>
        <dbReference type="ARBA" id="ARBA00022801"/>
    </source>
</evidence>
<dbReference type="GO" id="GO:0003690">
    <property type="term" value="F:double-stranded DNA binding"/>
    <property type="evidence" value="ECO:0007669"/>
    <property type="project" value="TreeGrafter"/>
</dbReference>
<keyword evidence="14" id="KW-0539">Nucleus</keyword>
<proteinExistence type="inferred from homology"/>
<evidence type="ECO:0000256" key="14">
    <source>
        <dbReference type="ARBA" id="ARBA00023242"/>
    </source>
</evidence>
<keyword evidence="12" id="KW-0233">DNA recombination</keyword>
<comment type="similarity">
    <text evidence="3">Belongs to the ku80 family.</text>
</comment>
<dbReference type="Gene3D" id="2.40.290.10">
    <property type="match status" value="1"/>
</dbReference>
<dbReference type="EMBL" id="JAANIT010000202">
    <property type="protein sequence ID" value="KAG1550558.1"/>
    <property type="molecule type" value="Genomic_DNA"/>
</dbReference>
<evidence type="ECO:0000313" key="17">
    <source>
        <dbReference type="EMBL" id="KAG1550558.1"/>
    </source>
</evidence>